<reference evidence="7" key="1">
    <citation type="journal article" date="2020" name="Stud. Mycol.">
        <title>101 Dothideomycetes genomes: a test case for predicting lifestyles and emergence of pathogens.</title>
        <authorList>
            <person name="Haridas S."/>
            <person name="Albert R."/>
            <person name="Binder M."/>
            <person name="Bloem J."/>
            <person name="Labutti K."/>
            <person name="Salamov A."/>
            <person name="Andreopoulos B."/>
            <person name="Baker S."/>
            <person name="Barry K."/>
            <person name="Bills G."/>
            <person name="Bluhm B."/>
            <person name="Cannon C."/>
            <person name="Castanera R."/>
            <person name="Culley D."/>
            <person name="Daum C."/>
            <person name="Ezra D."/>
            <person name="Gonzalez J."/>
            <person name="Henrissat B."/>
            <person name="Kuo A."/>
            <person name="Liang C."/>
            <person name="Lipzen A."/>
            <person name="Lutzoni F."/>
            <person name="Magnuson J."/>
            <person name="Mondo S."/>
            <person name="Nolan M."/>
            <person name="Ohm R."/>
            <person name="Pangilinan J."/>
            <person name="Park H.-J."/>
            <person name="Ramirez L."/>
            <person name="Alfaro M."/>
            <person name="Sun H."/>
            <person name="Tritt A."/>
            <person name="Yoshinaga Y."/>
            <person name="Zwiers L.-H."/>
            <person name="Turgeon B."/>
            <person name="Goodwin S."/>
            <person name="Spatafora J."/>
            <person name="Crous P."/>
            <person name="Grigoriev I."/>
        </authorList>
    </citation>
    <scope>NUCLEOTIDE SEQUENCE</scope>
    <source>
        <strain evidence="7">CBS 113979</strain>
    </source>
</reference>
<feature type="compositionally biased region" description="Basic and acidic residues" evidence="5">
    <location>
        <begin position="176"/>
        <end position="203"/>
    </location>
</feature>
<feature type="region of interest" description="Disordered" evidence="5">
    <location>
        <begin position="176"/>
        <end position="223"/>
    </location>
</feature>
<dbReference type="GO" id="GO:0003690">
    <property type="term" value="F:double-stranded DNA binding"/>
    <property type="evidence" value="ECO:0007669"/>
    <property type="project" value="TreeGrafter"/>
</dbReference>
<dbReference type="PANTHER" id="PTHR12805:SF0">
    <property type="entry name" value="DNA_RNA-BINDING PROTEIN KIN17"/>
    <property type="match status" value="1"/>
</dbReference>
<keyword evidence="8" id="KW-1185">Reference proteome</keyword>
<evidence type="ECO:0000256" key="4">
    <source>
        <dbReference type="ARBA" id="ARBA00022833"/>
    </source>
</evidence>
<keyword evidence="2" id="KW-0479">Metal-binding</keyword>
<accession>A0A6G1GRL7</accession>
<dbReference type="InterPro" id="IPR036236">
    <property type="entry name" value="Znf_C2H2_sf"/>
</dbReference>
<dbReference type="GO" id="GO:0008270">
    <property type="term" value="F:zinc ion binding"/>
    <property type="evidence" value="ECO:0007669"/>
    <property type="project" value="UniProtKB-KW"/>
</dbReference>
<dbReference type="GO" id="GO:0006260">
    <property type="term" value="P:DNA replication"/>
    <property type="evidence" value="ECO:0007669"/>
    <property type="project" value="TreeGrafter"/>
</dbReference>
<name>A0A6G1GRL7_9PEZI</name>
<keyword evidence="4" id="KW-0862">Zinc</keyword>
<dbReference type="InterPro" id="IPR019447">
    <property type="entry name" value="DNA/RNA-bd_Kin17_WH-like_dom"/>
</dbReference>
<dbReference type="FunFam" id="1.10.10.2030:FF:000001">
    <property type="entry name" value="DNA/RNA-binding protein KIN17, putative"/>
    <property type="match status" value="1"/>
</dbReference>
<evidence type="ECO:0000256" key="5">
    <source>
        <dbReference type="SAM" id="MobiDB-lite"/>
    </source>
</evidence>
<dbReference type="GO" id="GO:0006974">
    <property type="term" value="P:DNA damage response"/>
    <property type="evidence" value="ECO:0007669"/>
    <property type="project" value="TreeGrafter"/>
</dbReference>
<keyword evidence="3" id="KW-0863">Zinc-finger</keyword>
<feature type="region of interest" description="Disordered" evidence="5">
    <location>
        <begin position="144"/>
        <end position="163"/>
    </location>
</feature>
<organism evidence="7 8">
    <name type="scientific">Aulographum hederae CBS 113979</name>
    <dbReference type="NCBI Taxonomy" id="1176131"/>
    <lineage>
        <taxon>Eukaryota</taxon>
        <taxon>Fungi</taxon>
        <taxon>Dikarya</taxon>
        <taxon>Ascomycota</taxon>
        <taxon>Pezizomycotina</taxon>
        <taxon>Dothideomycetes</taxon>
        <taxon>Pleosporomycetidae</taxon>
        <taxon>Aulographales</taxon>
        <taxon>Aulographaceae</taxon>
    </lineage>
</organism>
<dbReference type="InterPro" id="IPR037321">
    <property type="entry name" value="KIN17-like"/>
</dbReference>
<feature type="region of interest" description="Disordered" evidence="5">
    <location>
        <begin position="250"/>
        <end position="293"/>
    </location>
</feature>
<evidence type="ECO:0000259" key="6">
    <source>
        <dbReference type="SMART" id="SM01253"/>
    </source>
</evidence>
<evidence type="ECO:0000313" key="8">
    <source>
        <dbReference type="Proteomes" id="UP000800041"/>
    </source>
</evidence>
<dbReference type="OrthoDB" id="10266249at2759"/>
<dbReference type="Proteomes" id="UP000800041">
    <property type="component" value="Unassembled WGS sequence"/>
</dbReference>
<sequence length="293" mass="33755">MDSKALSKKMKAAGLGRLRWYCQVCERQMRDENGFKCHTQTEAHVRAMLLVGENQKKFLSDYSRQFQNDFMKQLRTAHGEKKVHVNHFYQEYINDKQHIHMNATRWSSLTEFAKHLGREGLCRVEENEKGVHIAWIDNSPEALRRQDAARKKERQDRGDEEREQKLIEAQIKKANEIQKAKDAAKETERAKEEAAKAEAKGTDEPENAEGDIPNPPEPGQKMSFSFSRQKFSMAKKPTITAAPAQEKSKIKNVFASGGKKRKAAAVEEEPKKKMSEAERIMRAEMDRKRVRAV</sequence>
<gene>
    <name evidence="7" type="ORF">K402DRAFT_465988</name>
</gene>
<dbReference type="Gene3D" id="1.10.10.2030">
    <property type="entry name" value="DNA/RNA-binding protein Kin17, conserved domain"/>
    <property type="match status" value="1"/>
</dbReference>
<dbReference type="SUPFAM" id="SSF57667">
    <property type="entry name" value="beta-beta-alpha zinc fingers"/>
    <property type="match status" value="1"/>
</dbReference>
<dbReference type="InterPro" id="IPR038254">
    <property type="entry name" value="KIN17_WH-like_sf"/>
</dbReference>
<evidence type="ECO:0000256" key="1">
    <source>
        <dbReference type="ARBA" id="ARBA00008517"/>
    </source>
</evidence>
<dbReference type="Pfam" id="PF25095">
    <property type="entry name" value="C2H2-zf_KIN17"/>
    <property type="match status" value="1"/>
</dbReference>
<feature type="compositionally biased region" description="Basic and acidic residues" evidence="5">
    <location>
        <begin position="264"/>
        <end position="287"/>
    </location>
</feature>
<feature type="domain" description="DNA/RNA-binding protein Kin17 WH-like" evidence="6">
    <location>
        <begin position="46"/>
        <end position="172"/>
    </location>
</feature>
<dbReference type="PANTHER" id="PTHR12805">
    <property type="entry name" value="KIN17 KIN, ANTIGENIC DETERMINANT OF RECA PROTEIN HOMOLOG"/>
    <property type="match status" value="1"/>
</dbReference>
<comment type="similarity">
    <text evidence="1">Belongs to the KIN17 family.</text>
</comment>
<dbReference type="EMBL" id="ML977175">
    <property type="protein sequence ID" value="KAF1983388.1"/>
    <property type="molecule type" value="Genomic_DNA"/>
</dbReference>
<dbReference type="SMART" id="SM01253">
    <property type="entry name" value="Kin17_mid"/>
    <property type="match status" value="1"/>
</dbReference>
<evidence type="ECO:0000256" key="2">
    <source>
        <dbReference type="ARBA" id="ARBA00022723"/>
    </source>
</evidence>
<evidence type="ECO:0000256" key="3">
    <source>
        <dbReference type="ARBA" id="ARBA00022771"/>
    </source>
</evidence>
<dbReference type="GO" id="GO:0005634">
    <property type="term" value="C:nucleus"/>
    <property type="evidence" value="ECO:0007669"/>
    <property type="project" value="TreeGrafter"/>
</dbReference>
<dbReference type="InterPro" id="IPR056767">
    <property type="entry name" value="C2H2-Znf_KIN17"/>
</dbReference>
<evidence type="ECO:0000313" key="7">
    <source>
        <dbReference type="EMBL" id="KAF1983388.1"/>
    </source>
</evidence>
<dbReference type="AlphaFoldDB" id="A0A6G1GRL7"/>
<dbReference type="Pfam" id="PF10357">
    <property type="entry name" value="WH_KIN17"/>
    <property type="match status" value="1"/>
</dbReference>
<protein>
    <recommendedName>
        <fullName evidence="6">DNA/RNA-binding protein Kin17 WH-like domain-containing protein</fullName>
    </recommendedName>
</protein>
<proteinExistence type="inferred from homology"/>